<dbReference type="Pfam" id="PF00780">
    <property type="entry name" value="CNH"/>
    <property type="match status" value="1"/>
</dbReference>
<dbReference type="PROSITE" id="PS50003">
    <property type="entry name" value="PH_DOMAIN"/>
    <property type="match status" value="1"/>
</dbReference>
<dbReference type="PROSITE" id="PS50219">
    <property type="entry name" value="CNH"/>
    <property type="match status" value="1"/>
</dbReference>
<dbReference type="Gene3D" id="1.20.900.10">
    <property type="entry name" value="Dbl homology (DH) domain"/>
    <property type="match status" value="1"/>
</dbReference>
<dbReference type="InterPro" id="IPR035899">
    <property type="entry name" value="DBL_dom_sf"/>
</dbReference>
<protein>
    <recommendedName>
        <fullName evidence="8">CNH domain-containing protein</fullName>
    </recommendedName>
</protein>
<dbReference type="Proteomes" id="UP000077115">
    <property type="component" value="Unassembled WGS sequence"/>
</dbReference>
<reference evidence="6 7" key="2">
    <citation type="submission" date="2016-05" db="EMBL/GenBank/DDBJ databases">
        <title>Lineage-specific infection strategies underlie the spectrum of fungal disease in amphibians.</title>
        <authorList>
            <person name="Cuomo C.A."/>
            <person name="Farrer R.A."/>
            <person name="James T."/>
            <person name="Longcore J."/>
            <person name="Birren B."/>
        </authorList>
    </citation>
    <scope>NUCLEOTIDE SEQUENCE [LARGE SCALE GENOMIC DNA]</scope>
    <source>
        <strain evidence="6 7">JEL423</strain>
    </source>
</reference>
<evidence type="ECO:0000259" key="5">
    <source>
        <dbReference type="PROSITE" id="PS50219"/>
    </source>
</evidence>
<evidence type="ECO:0000256" key="2">
    <source>
        <dbReference type="ARBA" id="ARBA00022658"/>
    </source>
</evidence>
<dbReference type="InterPro" id="IPR041675">
    <property type="entry name" value="PH_5"/>
</dbReference>
<dbReference type="SMART" id="SM00233">
    <property type="entry name" value="PH"/>
    <property type="match status" value="1"/>
</dbReference>
<dbReference type="SUPFAM" id="SSF50729">
    <property type="entry name" value="PH domain-like"/>
    <property type="match status" value="1"/>
</dbReference>
<dbReference type="InterPro" id="IPR000591">
    <property type="entry name" value="DEP_dom"/>
</dbReference>
<dbReference type="eggNOG" id="KOG4305">
    <property type="taxonomic scope" value="Eukaryota"/>
</dbReference>
<dbReference type="CDD" id="cd00160">
    <property type="entry name" value="RhoGEF"/>
    <property type="match status" value="1"/>
</dbReference>
<dbReference type="InterPro" id="IPR052233">
    <property type="entry name" value="Rho-type_GEFs"/>
</dbReference>
<dbReference type="Pfam" id="PF00621">
    <property type="entry name" value="RhoGEF"/>
    <property type="match status" value="1"/>
</dbReference>
<dbReference type="InterPro" id="IPR011993">
    <property type="entry name" value="PH-like_dom_sf"/>
</dbReference>
<dbReference type="VEuPathDB" id="FungiDB:BDEG_21856"/>
<dbReference type="STRING" id="403673.A0A177WDY5"/>
<dbReference type="AlphaFoldDB" id="A0A177WDY5"/>
<dbReference type="SMART" id="SM00049">
    <property type="entry name" value="DEP"/>
    <property type="match status" value="1"/>
</dbReference>
<dbReference type="PROSITE" id="PS50010">
    <property type="entry name" value="DH_2"/>
    <property type="match status" value="1"/>
</dbReference>
<keyword evidence="1" id="KW-0597">Phosphoprotein</keyword>
<dbReference type="EMBL" id="DS022301">
    <property type="protein sequence ID" value="OAJ37884.1"/>
    <property type="molecule type" value="Genomic_DNA"/>
</dbReference>
<reference evidence="6 7" key="1">
    <citation type="submission" date="2006-10" db="EMBL/GenBank/DDBJ databases">
        <title>The Genome Sequence of Batrachochytrium dendrobatidis JEL423.</title>
        <authorList>
            <consortium name="The Broad Institute Genome Sequencing Platform"/>
            <person name="Birren B."/>
            <person name="Lander E."/>
            <person name="Galagan J."/>
            <person name="Cuomo C."/>
            <person name="Devon K."/>
            <person name="Jaffe D."/>
            <person name="Butler J."/>
            <person name="Alvarez P."/>
            <person name="Gnerre S."/>
            <person name="Grabherr M."/>
            <person name="Kleber M."/>
            <person name="Mauceli E."/>
            <person name="Brockman W."/>
            <person name="Young S."/>
            <person name="LaButti K."/>
            <person name="Sykes S."/>
            <person name="DeCaprio D."/>
            <person name="Crawford M."/>
            <person name="Koehrsen M."/>
            <person name="Engels R."/>
            <person name="Montgomery P."/>
            <person name="Pearson M."/>
            <person name="Howarth C."/>
            <person name="Larson L."/>
            <person name="White J."/>
            <person name="O'Leary S."/>
            <person name="Kodira C."/>
            <person name="Zeng Q."/>
            <person name="Yandava C."/>
            <person name="Alvarado L."/>
            <person name="Longcore J."/>
            <person name="James T."/>
        </authorList>
    </citation>
    <scope>NUCLEOTIDE SEQUENCE [LARGE SCALE GENOMIC DNA]</scope>
    <source>
        <strain evidence="6 7">JEL423</strain>
    </source>
</reference>
<dbReference type="GO" id="GO:0005085">
    <property type="term" value="F:guanyl-nucleotide exchange factor activity"/>
    <property type="evidence" value="ECO:0007669"/>
    <property type="project" value="UniProtKB-KW"/>
</dbReference>
<dbReference type="SUPFAM" id="SSF48065">
    <property type="entry name" value="DBL homology domain (DH-domain)"/>
    <property type="match status" value="1"/>
</dbReference>
<dbReference type="PANTHER" id="PTHR46572:SF2">
    <property type="entry name" value="RHO1 GDP-GTP EXCHANGE PROTEIN 1-RELATED"/>
    <property type="match status" value="1"/>
</dbReference>
<dbReference type="InterPro" id="IPR036390">
    <property type="entry name" value="WH_DNA-bd_sf"/>
</dbReference>
<name>A0A177WDY5_BATDL</name>
<sequence length="955" mass="108311">MANQVAVADDTIPYGAVIEPPSIVRNLSTPTLAHSSSHRSQRSIANSESMHEVSIVYPALLSQVAMAFKSRVSLDTHLKDLLEYTDSFFGRDGVDVLCYIIKTSDRNLSLLLGRALDAQGFFHDVTYTHRLRDSPHELYKFESWESEDTKTRDLDLLPHGVFTLLTDCYVPTCTRDQLCYSITCPRRIEQRTRLHRQANMLLSRHYSKGSINEKAIGTLWSTSVSKEIVASVSDKERLRQEVIFEIINGEREFVEDLDIMTKVFIQPLRERNIIEPERKEKFIQDVFLNITELHTINSKLLRKLLIRQKENPVVDKIGDIFINIANEFYPYVEYGAKQVYAKNLLDEEKASNLDFVKFLKECERLPALRKLPLESFLARPTTRMGRYPLLLKPVMEKSAETHPDRTLIPQALLSIREVLASINVEAGKADNIVKLSRLDRQLQFDEGEKEDLRLNDEGRTIVRDGKLMLKRSGNDMELSVFLFDHMFLITRKKENGHYKVARKPIPLELLTFRLDKPPRAGGDLVSTATSKAATLYGVAAQKPNSISHKHTHSGSNPMALTDSASRTFPIFISHLGQSGGQYTLLASSQADRQSWCDAIEKQKTILSERKKRFEIVSLVSSGFPVSNRINCSISYLDRLILGTDFGLFVGTEYPTSTDLLTELNENRFVKVIDLERIVQVDVLPNNDNLLVLSDKTLLSFPLQVLNISEVDTTGAGYKGKKIGSHVSFFKQGICAERTLVCAVKSTALTATIKVLEPVGLGVNNLRGKIGKLFRATNDALRVYKEFYIPTESKSIHYLKSKLCVGCAKGFEIVDLESLNTQGLLDPTDESLDFVLKKETVRPISIFRVRDGDFFLCYNEFGFYIDRLGRRAKTDWLVQWAGAPTAFSFAPPYIIAFEPSFIEIRHVDTGELQQIIQTNNLRALNADSDALHCAMDLMDDMQQVFRLQPIDQFRLR</sequence>
<dbReference type="OrthoDB" id="2272012at2759"/>
<evidence type="ECO:0000313" key="7">
    <source>
        <dbReference type="Proteomes" id="UP000077115"/>
    </source>
</evidence>
<keyword evidence="2" id="KW-0344">Guanine-nucleotide releasing factor</keyword>
<proteinExistence type="predicted"/>
<evidence type="ECO:0008006" key="8">
    <source>
        <dbReference type="Google" id="ProtNLM"/>
    </source>
</evidence>
<evidence type="ECO:0000259" key="3">
    <source>
        <dbReference type="PROSITE" id="PS50003"/>
    </source>
</evidence>
<dbReference type="SUPFAM" id="SSF46785">
    <property type="entry name" value="Winged helix' DNA-binding domain"/>
    <property type="match status" value="1"/>
</dbReference>
<evidence type="ECO:0000313" key="6">
    <source>
        <dbReference type="EMBL" id="OAJ37884.1"/>
    </source>
</evidence>
<evidence type="ECO:0000256" key="1">
    <source>
        <dbReference type="ARBA" id="ARBA00022553"/>
    </source>
</evidence>
<evidence type="ECO:0000259" key="4">
    <source>
        <dbReference type="PROSITE" id="PS50010"/>
    </source>
</evidence>
<dbReference type="Gene3D" id="2.30.29.30">
    <property type="entry name" value="Pleckstrin-homology domain (PH domain)/Phosphotyrosine-binding domain (PTB)"/>
    <property type="match status" value="1"/>
</dbReference>
<dbReference type="Pfam" id="PF00610">
    <property type="entry name" value="DEP"/>
    <property type="match status" value="1"/>
</dbReference>
<feature type="domain" description="PH" evidence="3">
    <location>
        <begin position="460"/>
        <end position="604"/>
    </location>
</feature>
<dbReference type="InterPro" id="IPR001849">
    <property type="entry name" value="PH_domain"/>
</dbReference>
<organism evidence="6 7">
    <name type="scientific">Batrachochytrium dendrobatidis (strain JEL423)</name>
    <dbReference type="NCBI Taxonomy" id="403673"/>
    <lineage>
        <taxon>Eukaryota</taxon>
        <taxon>Fungi</taxon>
        <taxon>Fungi incertae sedis</taxon>
        <taxon>Chytridiomycota</taxon>
        <taxon>Chytridiomycota incertae sedis</taxon>
        <taxon>Chytridiomycetes</taxon>
        <taxon>Rhizophydiales</taxon>
        <taxon>Rhizophydiales incertae sedis</taxon>
        <taxon>Batrachochytrium</taxon>
    </lineage>
</organism>
<feature type="domain" description="DH" evidence="4">
    <location>
        <begin position="238"/>
        <end position="425"/>
    </location>
</feature>
<dbReference type="Pfam" id="PF15405">
    <property type="entry name" value="PH_5"/>
    <property type="match status" value="1"/>
</dbReference>
<dbReference type="SMART" id="SM00325">
    <property type="entry name" value="RhoGEF"/>
    <property type="match status" value="1"/>
</dbReference>
<dbReference type="Gene3D" id="1.10.10.10">
    <property type="entry name" value="Winged helix-like DNA-binding domain superfamily/Winged helix DNA-binding domain"/>
    <property type="match status" value="1"/>
</dbReference>
<dbReference type="InterPro" id="IPR001180">
    <property type="entry name" value="CNH_dom"/>
</dbReference>
<gene>
    <name evidence="6" type="ORF">BDEG_21856</name>
</gene>
<accession>A0A177WDY5</accession>
<dbReference type="PANTHER" id="PTHR46572">
    <property type="entry name" value="RHO1 GDP-GTP EXCHANGE PROTEIN 1-RELATED"/>
    <property type="match status" value="1"/>
</dbReference>
<dbReference type="InterPro" id="IPR000219">
    <property type="entry name" value="DH_dom"/>
</dbReference>
<feature type="domain" description="CNH" evidence="5">
    <location>
        <begin position="626"/>
        <end position="930"/>
    </location>
</feature>
<dbReference type="InterPro" id="IPR036388">
    <property type="entry name" value="WH-like_DNA-bd_sf"/>
</dbReference>
<dbReference type="GO" id="GO:0035556">
    <property type="term" value="P:intracellular signal transduction"/>
    <property type="evidence" value="ECO:0007669"/>
    <property type="project" value="InterPro"/>
</dbReference>
<dbReference type="SMART" id="SM00036">
    <property type="entry name" value="CNH"/>
    <property type="match status" value="1"/>
</dbReference>